<keyword evidence="7" id="KW-1185">Reference proteome</keyword>
<dbReference type="PROSITE" id="PS50146">
    <property type="entry name" value="DAGK"/>
    <property type="match status" value="1"/>
</dbReference>
<dbReference type="InterPro" id="IPR001206">
    <property type="entry name" value="Diacylglycerol_kinase_cat_dom"/>
</dbReference>
<accession>A0A1E4TTG5</accession>
<keyword evidence="1" id="KW-0808">Transferase</keyword>
<dbReference type="Pfam" id="PF00781">
    <property type="entry name" value="DAGK_cat"/>
    <property type="match status" value="1"/>
</dbReference>
<dbReference type="STRING" id="669874.A0A1E4TTG5"/>
<evidence type="ECO:0000256" key="1">
    <source>
        <dbReference type="ARBA" id="ARBA00022679"/>
    </source>
</evidence>
<dbReference type="GO" id="GO:0001727">
    <property type="term" value="F:lipid kinase activity"/>
    <property type="evidence" value="ECO:0007669"/>
    <property type="project" value="TreeGrafter"/>
</dbReference>
<dbReference type="Pfam" id="PF19279">
    <property type="entry name" value="YegS_C"/>
    <property type="match status" value="1"/>
</dbReference>
<dbReference type="GO" id="GO:0005737">
    <property type="term" value="C:cytoplasm"/>
    <property type="evidence" value="ECO:0007669"/>
    <property type="project" value="TreeGrafter"/>
</dbReference>
<dbReference type="PANTHER" id="PTHR12358">
    <property type="entry name" value="SPHINGOSINE KINASE"/>
    <property type="match status" value="1"/>
</dbReference>
<gene>
    <name evidence="6" type="ORF">PACTADRAFT_50859</name>
</gene>
<reference evidence="7" key="1">
    <citation type="submission" date="2016-05" db="EMBL/GenBank/DDBJ databases">
        <title>Comparative genomics of biotechnologically important yeasts.</title>
        <authorList>
            <consortium name="DOE Joint Genome Institute"/>
            <person name="Riley R."/>
            <person name="Haridas S."/>
            <person name="Wolfe K.H."/>
            <person name="Lopes M.R."/>
            <person name="Hittinger C.T."/>
            <person name="Goker M."/>
            <person name="Salamov A."/>
            <person name="Wisecaver J."/>
            <person name="Long T.M."/>
            <person name="Aerts A.L."/>
            <person name="Barry K."/>
            <person name="Choi C."/>
            <person name="Clum A."/>
            <person name="Coughlan A.Y."/>
            <person name="Deshpande S."/>
            <person name="Douglass A.P."/>
            <person name="Hanson S.J."/>
            <person name="Klenk H.-P."/>
            <person name="Labutti K."/>
            <person name="Lapidus A."/>
            <person name="Lindquist E."/>
            <person name="Lipzen A."/>
            <person name="Meier-Kolthoff J.P."/>
            <person name="Ohm R.A."/>
            <person name="Otillar R.P."/>
            <person name="Pangilinan J."/>
            <person name="Peng Y."/>
            <person name="Rokas A."/>
            <person name="Rosa C.A."/>
            <person name="Scheuner C."/>
            <person name="Sibirny A.A."/>
            <person name="Slot J.C."/>
            <person name="Stielow J.B."/>
            <person name="Sun H."/>
            <person name="Kurtzman C.P."/>
            <person name="Blackwell M."/>
            <person name="Grigoriev I.V."/>
            <person name="Jeffries T.W."/>
        </authorList>
    </citation>
    <scope>NUCLEOTIDE SEQUENCE [LARGE SCALE GENOMIC DNA]</scope>
    <source>
        <strain evidence="7">NRRL Y-2460</strain>
    </source>
</reference>
<dbReference type="Gene3D" id="3.40.50.10330">
    <property type="entry name" value="Probable inorganic polyphosphate/atp-NAD kinase, domain 1"/>
    <property type="match status" value="1"/>
</dbReference>
<dbReference type="SMART" id="SM00046">
    <property type="entry name" value="DAGKc"/>
    <property type="match status" value="1"/>
</dbReference>
<dbReference type="GO" id="GO:0005524">
    <property type="term" value="F:ATP binding"/>
    <property type="evidence" value="ECO:0007669"/>
    <property type="project" value="UniProtKB-KW"/>
</dbReference>
<evidence type="ECO:0000256" key="3">
    <source>
        <dbReference type="ARBA" id="ARBA00022777"/>
    </source>
</evidence>
<dbReference type="InterPro" id="IPR050187">
    <property type="entry name" value="Lipid_Phosphate_FormReg"/>
</dbReference>
<dbReference type="InterPro" id="IPR016064">
    <property type="entry name" value="NAD/diacylglycerol_kinase_sf"/>
</dbReference>
<dbReference type="GO" id="GO:0016020">
    <property type="term" value="C:membrane"/>
    <property type="evidence" value="ECO:0007669"/>
    <property type="project" value="TreeGrafter"/>
</dbReference>
<keyword evidence="3" id="KW-0418">Kinase</keyword>
<dbReference type="EMBL" id="KV454015">
    <property type="protein sequence ID" value="ODV95035.1"/>
    <property type="molecule type" value="Genomic_DNA"/>
</dbReference>
<evidence type="ECO:0000259" key="5">
    <source>
        <dbReference type="PROSITE" id="PS50146"/>
    </source>
</evidence>
<organism evidence="6 7">
    <name type="scientific">Pachysolen tannophilus NRRL Y-2460</name>
    <dbReference type="NCBI Taxonomy" id="669874"/>
    <lineage>
        <taxon>Eukaryota</taxon>
        <taxon>Fungi</taxon>
        <taxon>Dikarya</taxon>
        <taxon>Ascomycota</taxon>
        <taxon>Saccharomycotina</taxon>
        <taxon>Pichiomycetes</taxon>
        <taxon>Pachysolenaceae</taxon>
        <taxon>Pachysolen</taxon>
    </lineage>
</organism>
<dbReference type="PANTHER" id="PTHR12358:SF31">
    <property type="entry name" value="ACYLGLYCEROL KINASE, MITOCHONDRIAL"/>
    <property type="match status" value="1"/>
</dbReference>
<sequence>MTFDLVSSVSFMRNFALKTKKTILTDEGLIIKNEQKDFEQNADGSILTICSPAPSSEHRHVPEFISFKKILWVQKIDDEVLEISYVVSKNHKLIPATLLTIIENPPIANLDALVDRLMKKSYENSSPAKNMLIIINPHGGQGKALRLFNDRCRAILDAAHVNYEVMETSYHRHAVDIGKNLDINKYEIITCASGDGIPHEFINGLYMREDRDECFNKLIITQLPCGSGNAMSISCHGSLEPSIATLSTLKNKVVKTDLMAVTQGIGSEEVTKLSFVSQAYGIIADCDVGTDWLRFIGPSRFELGVTLKVLFRSKYPCDIAIKYAAKAKHDLNEYYSDHVNKNNLNNQSQKDETITKENFKIKFPKLDDAVPSDWEIYDHESSKNLGVFYVGKMPYVSKDTNFFPAALPNDGTMDLVVMDSRTNILSTACALLSVEKGTHVLRKEVQHSKILAYRLVPKAAKSYISIDGESFPFEPFQVEIFPGTLKTIMNDGSYIPTGFSATVK</sequence>
<dbReference type="InterPro" id="IPR017438">
    <property type="entry name" value="ATP-NAD_kinase_N"/>
</dbReference>
<evidence type="ECO:0000313" key="6">
    <source>
        <dbReference type="EMBL" id="ODV95035.1"/>
    </source>
</evidence>
<dbReference type="Proteomes" id="UP000094236">
    <property type="component" value="Unassembled WGS sequence"/>
</dbReference>
<dbReference type="GO" id="GO:0046512">
    <property type="term" value="P:sphingosine biosynthetic process"/>
    <property type="evidence" value="ECO:0007669"/>
    <property type="project" value="TreeGrafter"/>
</dbReference>
<keyword evidence="2" id="KW-0547">Nucleotide-binding</keyword>
<dbReference type="AlphaFoldDB" id="A0A1E4TTG5"/>
<evidence type="ECO:0000256" key="2">
    <source>
        <dbReference type="ARBA" id="ARBA00022741"/>
    </source>
</evidence>
<protein>
    <recommendedName>
        <fullName evidence="5">DAGKc domain-containing protein</fullName>
    </recommendedName>
</protein>
<feature type="domain" description="DAGKc" evidence="5">
    <location>
        <begin position="126"/>
        <end position="265"/>
    </location>
</feature>
<dbReference type="Gene3D" id="2.60.200.40">
    <property type="match status" value="1"/>
</dbReference>
<keyword evidence="4" id="KW-0067">ATP-binding</keyword>
<name>A0A1E4TTG5_PACTA</name>
<proteinExistence type="predicted"/>
<dbReference type="OrthoDB" id="3853857at2759"/>
<dbReference type="InterPro" id="IPR045540">
    <property type="entry name" value="YegS/DAGK_C"/>
</dbReference>
<evidence type="ECO:0000256" key="4">
    <source>
        <dbReference type="ARBA" id="ARBA00022840"/>
    </source>
</evidence>
<evidence type="ECO:0000313" key="7">
    <source>
        <dbReference type="Proteomes" id="UP000094236"/>
    </source>
</evidence>
<dbReference type="SUPFAM" id="SSF111331">
    <property type="entry name" value="NAD kinase/diacylglycerol kinase-like"/>
    <property type="match status" value="1"/>
</dbReference>